<dbReference type="GO" id="GO:0030313">
    <property type="term" value="C:cell envelope"/>
    <property type="evidence" value="ECO:0007669"/>
    <property type="project" value="UniProtKB-SubCell"/>
</dbReference>
<dbReference type="Pfam" id="PF05226">
    <property type="entry name" value="CHASE2"/>
    <property type="match status" value="1"/>
</dbReference>
<evidence type="ECO:0000256" key="2">
    <source>
        <dbReference type="ARBA" id="ARBA00005381"/>
    </source>
</evidence>
<name>I4BAQ5_TURPD</name>
<protein>
    <submittedName>
        <fullName evidence="9">Adenylate/guanylate cyclase</fullName>
    </submittedName>
</protein>
<feature type="transmembrane region" description="Helical" evidence="7">
    <location>
        <begin position="557"/>
        <end position="577"/>
    </location>
</feature>
<dbReference type="AlphaFoldDB" id="I4BAQ5"/>
<dbReference type="GO" id="GO:0004016">
    <property type="term" value="F:adenylate cyclase activity"/>
    <property type="evidence" value="ECO:0007669"/>
    <property type="project" value="UniProtKB-ARBA"/>
</dbReference>
<dbReference type="Pfam" id="PF00211">
    <property type="entry name" value="Guanylate_cyc"/>
    <property type="match status" value="1"/>
</dbReference>
<dbReference type="InterPro" id="IPR050697">
    <property type="entry name" value="Adenylyl/Guanylyl_Cyclase_3/4"/>
</dbReference>
<dbReference type="Proteomes" id="UP000006048">
    <property type="component" value="Chromosome"/>
</dbReference>
<feature type="transmembrane region" description="Helical" evidence="7">
    <location>
        <begin position="54"/>
        <end position="77"/>
    </location>
</feature>
<gene>
    <name evidence="9" type="ordered locus">Turpa_3728</name>
</gene>
<feature type="transmembrane region" description="Helical" evidence="7">
    <location>
        <begin position="16"/>
        <end position="34"/>
    </location>
</feature>
<evidence type="ECO:0000313" key="9">
    <source>
        <dbReference type="EMBL" id="AFM14362.1"/>
    </source>
</evidence>
<feature type="transmembrane region" description="Helical" evidence="7">
    <location>
        <begin position="84"/>
        <end position="102"/>
    </location>
</feature>
<feature type="transmembrane region" description="Helical" evidence="7">
    <location>
        <begin position="528"/>
        <end position="551"/>
    </location>
</feature>
<keyword evidence="4 7" id="KW-0812">Transmembrane</keyword>
<dbReference type="InterPro" id="IPR029787">
    <property type="entry name" value="Nucleotide_cyclase"/>
</dbReference>
<keyword evidence="10" id="KW-1185">Reference proteome</keyword>
<dbReference type="SMART" id="SM01080">
    <property type="entry name" value="CHASE2"/>
    <property type="match status" value="1"/>
</dbReference>
<proteinExistence type="inferred from homology"/>
<keyword evidence="6 7" id="KW-0472">Membrane</keyword>
<evidence type="ECO:0000256" key="3">
    <source>
        <dbReference type="ARBA" id="ARBA00022475"/>
    </source>
</evidence>
<evidence type="ECO:0000256" key="5">
    <source>
        <dbReference type="ARBA" id="ARBA00022989"/>
    </source>
</evidence>
<dbReference type="InterPro" id="IPR007890">
    <property type="entry name" value="CHASE2"/>
</dbReference>
<dbReference type="PANTHER" id="PTHR43081:SF1">
    <property type="entry name" value="ADENYLATE CYCLASE, TERMINAL-DIFFERENTIATION SPECIFIC"/>
    <property type="match status" value="1"/>
</dbReference>
<evidence type="ECO:0000256" key="1">
    <source>
        <dbReference type="ARBA" id="ARBA00004196"/>
    </source>
</evidence>
<feature type="domain" description="Guanylate cyclase" evidence="8">
    <location>
        <begin position="619"/>
        <end position="751"/>
    </location>
</feature>
<dbReference type="SUPFAM" id="SSF55073">
    <property type="entry name" value="Nucleotide cyclase"/>
    <property type="match status" value="1"/>
</dbReference>
<evidence type="ECO:0000256" key="6">
    <source>
        <dbReference type="ARBA" id="ARBA00023136"/>
    </source>
</evidence>
<dbReference type="InterPro" id="IPR001054">
    <property type="entry name" value="A/G_cyclase"/>
</dbReference>
<reference evidence="9 10" key="1">
    <citation type="submission" date="2012-06" db="EMBL/GenBank/DDBJ databases">
        <title>The complete chromosome of genome of Turneriella parva DSM 21527.</title>
        <authorList>
            <consortium name="US DOE Joint Genome Institute (JGI-PGF)"/>
            <person name="Lucas S."/>
            <person name="Han J."/>
            <person name="Lapidus A."/>
            <person name="Bruce D."/>
            <person name="Goodwin L."/>
            <person name="Pitluck S."/>
            <person name="Peters L."/>
            <person name="Kyrpides N."/>
            <person name="Mavromatis K."/>
            <person name="Ivanova N."/>
            <person name="Mikhailova N."/>
            <person name="Chertkov O."/>
            <person name="Detter J.C."/>
            <person name="Tapia R."/>
            <person name="Han C."/>
            <person name="Land M."/>
            <person name="Hauser L."/>
            <person name="Markowitz V."/>
            <person name="Cheng J.-F."/>
            <person name="Hugenholtz P."/>
            <person name="Woyke T."/>
            <person name="Wu D."/>
            <person name="Gronow S."/>
            <person name="Wellnitz S."/>
            <person name="Brambilla E."/>
            <person name="Klenk H.-P."/>
            <person name="Eisen J.A."/>
        </authorList>
    </citation>
    <scope>NUCLEOTIDE SEQUENCE [LARGE SCALE GENOMIC DNA]</scope>
    <source>
        <strain evidence="10">ATCC BAA-1111 / DSM 21527 / NCTC 11395 / H</strain>
    </source>
</reference>
<dbReference type="FunFam" id="3.30.70.1230:FF:000016">
    <property type="entry name" value="Adenylate/guanylate cyclase domain-containing protein"/>
    <property type="match status" value="1"/>
</dbReference>
<sequence length="814" mass="91729">MALQIDKSSLTKPMSLVFYVVSLIGFASIIGMLVTPKDNLRLNVMLHETYNIALIFSTIGFIGLIYILLNVLGFFGLDRNKFMGLYLALSISGWFCFIYQRYDFMLKPLEEYGINLRFKMAAETQKYGQVGDQMVKIPMKSLHPAIHIIGIETETVQAYGGYPFSWKHYSDQLKALEDSGANTVMFDIFFMDYFKDNYGLLHTVESLRDKAPELFAKGQGINLSNAELKARSAYWSERIKKSGNVVVDYGMEVDPSFDPAMLQTPDMKARIAELNKFRIPDQNIVENEYLKDPYLEWVSFPFPPIPAVSRATKGLGAANVKYDGSSANYVMPMVFKWQNRLYPSISLLLACRYYGVDVTKDVEVKLGEYVIIKNIPDKKVSFGIKFGEDNEKDIMTKPNAQRSVRIPINETGMMAINFIGGPYTFPSTKMVELAEQANLKEKTLNTEEYRNKILLTAMYYATGSATTRDMHPSPFSTVTAGIEHHASALNTILMQDFVTYPPAIVNYLLMFLFAAILGFLIPRFNIGVVLVAVGVLSAVFLVEAVIVFKYFKYVHFFLVPYVEVVVILIAVIGYKVLTEEENVKYIRSTFSKFVAKDIVNELLANPESLKLGGEKKELTVFFSDIRGFTTMSESLSPEDLVHLLNEYLSTMTDLVIGYKGTIDKYMGDAIMAFWGAPVPNEDHAYYACITAIVQLEELKKLQDNWAAKGYPIIDIGIGLNSGPAVVGNMGSSHRMDYTVMGDTINLGSRLEGTNKQYGTRIIISQTTYEKVKDRVYTRELDDIRVKGKNEPVRIYELIGLVNPADAEKLRTQVS</sequence>
<dbReference type="Gene3D" id="3.30.70.1230">
    <property type="entry name" value="Nucleotide cyclase"/>
    <property type="match status" value="1"/>
</dbReference>
<dbReference type="CDD" id="cd07302">
    <property type="entry name" value="CHD"/>
    <property type="match status" value="1"/>
</dbReference>
<evidence type="ECO:0000259" key="8">
    <source>
        <dbReference type="PROSITE" id="PS50125"/>
    </source>
</evidence>
<evidence type="ECO:0000256" key="4">
    <source>
        <dbReference type="ARBA" id="ARBA00022692"/>
    </source>
</evidence>
<evidence type="ECO:0000256" key="7">
    <source>
        <dbReference type="SAM" id="Phobius"/>
    </source>
</evidence>
<dbReference type="KEGG" id="tpx:Turpa_3728"/>
<dbReference type="EMBL" id="CP002959">
    <property type="protein sequence ID" value="AFM14362.1"/>
    <property type="molecule type" value="Genomic_DNA"/>
</dbReference>
<evidence type="ECO:0000313" key="10">
    <source>
        <dbReference type="Proteomes" id="UP000006048"/>
    </source>
</evidence>
<dbReference type="PROSITE" id="PS50125">
    <property type="entry name" value="GUANYLATE_CYCLASE_2"/>
    <property type="match status" value="1"/>
</dbReference>
<keyword evidence="5 7" id="KW-1133">Transmembrane helix</keyword>
<dbReference type="GO" id="GO:0006171">
    <property type="term" value="P:cAMP biosynthetic process"/>
    <property type="evidence" value="ECO:0007669"/>
    <property type="project" value="TreeGrafter"/>
</dbReference>
<dbReference type="STRING" id="869212.Turpa_3728"/>
<dbReference type="PATRIC" id="fig|869212.3.peg.3754"/>
<dbReference type="HOGENOM" id="CLU_000445_85_1_12"/>
<feature type="transmembrane region" description="Helical" evidence="7">
    <location>
        <begin position="504"/>
        <end position="521"/>
    </location>
</feature>
<dbReference type="SMART" id="SM00044">
    <property type="entry name" value="CYCc"/>
    <property type="match status" value="1"/>
</dbReference>
<dbReference type="GO" id="GO:0035556">
    <property type="term" value="P:intracellular signal transduction"/>
    <property type="evidence" value="ECO:0007669"/>
    <property type="project" value="InterPro"/>
</dbReference>
<dbReference type="PANTHER" id="PTHR43081">
    <property type="entry name" value="ADENYLATE CYCLASE, TERMINAL-DIFFERENTIATION SPECIFIC-RELATED"/>
    <property type="match status" value="1"/>
</dbReference>
<accession>I4BAQ5</accession>
<keyword evidence="3" id="KW-1003">Cell membrane</keyword>
<organism evidence="9 10">
    <name type="scientific">Turneriella parva (strain ATCC BAA-1111 / DSM 21527 / NCTC 11395 / H)</name>
    <name type="common">Leptospira parva</name>
    <dbReference type="NCBI Taxonomy" id="869212"/>
    <lineage>
        <taxon>Bacteria</taxon>
        <taxon>Pseudomonadati</taxon>
        <taxon>Spirochaetota</taxon>
        <taxon>Spirochaetia</taxon>
        <taxon>Leptospirales</taxon>
        <taxon>Leptospiraceae</taxon>
        <taxon>Turneriella</taxon>
    </lineage>
</organism>
<comment type="subcellular location">
    <subcellularLocation>
        <location evidence="1">Cell envelope</location>
    </subcellularLocation>
</comment>
<comment type="similarity">
    <text evidence="2">Belongs to the adenylyl cyclase class-3 family.</text>
</comment>